<gene>
    <name evidence="1" type="ORF">HKK74_09855</name>
</gene>
<comment type="caution">
    <text evidence="1">The sequence shown here is derived from an EMBL/GenBank/DDBJ whole genome shotgun (WGS) entry which is preliminary data.</text>
</comment>
<organism evidence="1 2">
    <name type="scientific">Actinomadura alba</name>
    <dbReference type="NCBI Taxonomy" id="406431"/>
    <lineage>
        <taxon>Bacteria</taxon>
        <taxon>Bacillati</taxon>
        <taxon>Actinomycetota</taxon>
        <taxon>Actinomycetes</taxon>
        <taxon>Streptosporangiales</taxon>
        <taxon>Thermomonosporaceae</taxon>
        <taxon>Actinomadura</taxon>
    </lineage>
</organism>
<protein>
    <submittedName>
        <fullName evidence="1">Uncharacterized protein</fullName>
    </submittedName>
</protein>
<proteinExistence type="predicted"/>
<sequence>MKKQDKSWTSAHLSVGEPHLGQIDVMNDVRLEHGPQHSRRYSLIRWRDSATRTPPLTDLFLIDQMLDSIQGGRVRHLIGQFFSFSGGWG</sequence>
<dbReference type="RefSeq" id="WP_187242797.1">
    <property type="nucleotide sequence ID" value="NZ_BAAAOK010000006.1"/>
</dbReference>
<reference evidence="1 2" key="1">
    <citation type="submission" date="2020-06" db="EMBL/GenBank/DDBJ databases">
        <title>Actinomadura xiongansis sp. nov., isolated from soil of Baiyangdian.</title>
        <authorList>
            <person name="Zhang X."/>
        </authorList>
    </citation>
    <scope>NUCLEOTIDE SEQUENCE [LARGE SCALE GENOMIC DNA]</scope>
    <source>
        <strain evidence="1 2">HBUM206468</strain>
    </source>
</reference>
<keyword evidence="2" id="KW-1185">Reference proteome</keyword>
<evidence type="ECO:0000313" key="1">
    <source>
        <dbReference type="EMBL" id="MBC6465798.1"/>
    </source>
</evidence>
<name>A0ABR7LM77_9ACTN</name>
<evidence type="ECO:0000313" key="2">
    <source>
        <dbReference type="Proteomes" id="UP000805614"/>
    </source>
</evidence>
<dbReference type="Proteomes" id="UP000805614">
    <property type="component" value="Unassembled WGS sequence"/>
</dbReference>
<dbReference type="EMBL" id="JABVEC010000005">
    <property type="protein sequence ID" value="MBC6465798.1"/>
    <property type="molecule type" value="Genomic_DNA"/>
</dbReference>
<accession>A0ABR7LM77</accession>